<dbReference type="Gene3D" id="1.20.5.1930">
    <property type="match status" value="1"/>
</dbReference>
<feature type="transmembrane region" description="Helical" evidence="9">
    <location>
        <begin position="135"/>
        <end position="161"/>
    </location>
</feature>
<evidence type="ECO:0000259" key="11">
    <source>
        <dbReference type="Pfam" id="PF07730"/>
    </source>
</evidence>
<accession>A0A3D9ZHT2</accession>
<keyword evidence="9" id="KW-1133">Transmembrane helix</keyword>
<dbReference type="GO" id="GO:0005524">
    <property type="term" value="F:ATP binding"/>
    <property type="evidence" value="ECO:0007669"/>
    <property type="project" value="UniProtKB-KW"/>
</dbReference>
<evidence type="ECO:0000259" key="10">
    <source>
        <dbReference type="Pfam" id="PF02518"/>
    </source>
</evidence>
<keyword evidence="14" id="KW-1185">Reference proteome</keyword>
<feature type="domain" description="Putative sensor" evidence="12">
    <location>
        <begin position="36"/>
        <end position="221"/>
    </location>
</feature>
<dbReference type="InterPro" id="IPR003594">
    <property type="entry name" value="HATPase_dom"/>
</dbReference>
<evidence type="ECO:0000256" key="5">
    <source>
        <dbReference type="ARBA" id="ARBA00022741"/>
    </source>
</evidence>
<keyword evidence="3" id="KW-0597">Phosphoprotein</keyword>
<evidence type="ECO:0000313" key="14">
    <source>
        <dbReference type="Proteomes" id="UP000256913"/>
    </source>
</evidence>
<evidence type="ECO:0000313" key="13">
    <source>
        <dbReference type="EMBL" id="REF96797.1"/>
    </source>
</evidence>
<comment type="caution">
    <text evidence="13">The sequence shown here is derived from an EMBL/GenBank/DDBJ whole genome shotgun (WGS) entry which is preliminary data.</text>
</comment>
<protein>
    <recommendedName>
        <fullName evidence="2">histidine kinase</fullName>
        <ecNumber evidence="2">2.7.13.3</ecNumber>
    </recommendedName>
</protein>
<dbReference type="GO" id="GO:0000155">
    <property type="term" value="F:phosphorelay sensor kinase activity"/>
    <property type="evidence" value="ECO:0007669"/>
    <property type="project" value="InterPro"/>
</dbReference>
<keyword evidence="7" id="KW-0067">ATP-binding</keyword>
<keyword evidence="9" id="KW-0812">Transmembrane</keyword>
<dbReference type="AlphaFoldDB" id="A0A3D9ZHT2"/>
<dbReference type="InterPro" id="IPR036890">
    <property type="entry name" value="HATPase_C_sf"/>
</dbReference>
<evidence type="ECO:0000256" key="4">
    <source>
        <dbReference type="ARBA" id="ARBA00022679"/>
    </source>
</evidence>
<dbReference type="GO" id="GO:0016020">
    <property type="term" value="C:membrane"/>
    <property type="evidence" value="ECO:0007669"/>
    <property type="project" value="InterPro"/>
</dbReference>
<dbReference type="Pfam" id="PF02518">
    <property type="entry name" value="HATPase_c"/>
    <property type="match status" value="1"/>
</dbReference>
<feature type="transmembrane region" description="Helical" evidence="9">
    <location>
        <begin position="34"/>
        <end position="55"/>
    </location>
</feature>
<comment type="catalytic activity">
    <reaction evidence="1">
        <text>ATP + protein L-histidine = ADP + protein N-phospho-L-histidine.</text>
        <dbReference type="EC" id="2.7.13.3"/>
    </reaction>
</comment>
<reference evidence="13 14" key="1">
    <citation type="submission" date="2018-08" db="EMBL/GenBank/DDBJ databases">
        <title>Sequencing the genomes of 1000 actinobacteria strains.</title>
        <authorList>
            <person name="Klenk H.-P."/>
        </authorList>
    </citation>
    <scope>NUCLEOTIDE SEQUENCE [LARGE SCALE GENOMIC DNA]</scope>
    <source>
        <strain evidence="13 14">DSM 44099</strain>
    </source>
</reference>
<dbReference type="Gene3D" id="3.30.565.10">
    <property type="entry name" value="Histidine kinase-like ATPase, C-terminal domain"/>
    <property type="match status" value="1"/>
</dbReference>
<dbReference type="Proteomes" id="UP000256913">
    <property type="component" value="Unassembled WGS sequence"/>
</dbReference>
<name>A0A3D9ZHT2_9ACTN</name>
<dbReference type="InterPro" id="IPR050482">
    <property type="entry name" value="Sensor_HK_TwoCompSys"/>
</dbReference>
<evidence type="ECO:0000256" key="8">
    <source>
        <dbReference type="ARBA" id="ARBA00023012"/>
    </source>
</evidence>
<keyword evidence="4" id="KW-0808">Transferase</keyword>
<sequence length="441" mass="46324">MNSVDDMTTAVVSSPVGTAPAAHRGIIRQLMTDSAYVIVGFPLAIAGFVAVLVGIVLSAGLIVTGIGLPVMAGALLLARVFADLDRMAIGPVLGLARVRPEYRTAEPGSGLFRRVMSVVGDSQSWLDAVHAIVKFALSIVAFVLTIVWWAGALGGITYWAYDWAIPRNPDEVDLNTLLGLGSGTGPRLLLYTAIGVFFLLSLPIVVRGAALLQASFGKTMLTGVAEMRSKITTLEGQRRAAVSAEATALRRLERDIHDGPQQRLVRLAMDLGRLQQQFDNDPDAARRTIDEALTQTRETLSELRSLSRGIAPPILVDRGLPSALAALAGRGVIPIDLAIDPALGTPSGRLDPALESAAYFVVAESLTNVAKHSRAEICRIAVTREGDSLRVEISDDGEGGAHVSKGHGLAGLADRVHAAGGRLAVTSPAGGPTLIQATLPV</sequence>
<dbReference type="PANTHER" id="PTHR24421">
    <property type="entry name" value="NITRATE/NITRITE SENSOR PROTEIN NARX-RELATED"/>
    <property type="match status" value="1"/>
</dbReference>
<dbReference type="CDD" id="cd16917">
    <property type="entry name" value="HATPase_UhpB-NarQ-NarX-like"/>
    <property type="match status" value="1"/>
</dbReference>
<evidence type="ECO:0000256" key="2">
    <source>
        <dbReference type="ARBA" id="ARBA00012438"/>
    </source>
</evidence>
<evidence type="ECO:0000256" key="9">
    <source>
        <dbReference type="SAM" id="Phobius"/>
    </source>
</evidence>
<feature type="domain" description="Histidine kinase/HSP90-like ATPase" evidence="10">
    <location>
        <begin position="357"/>
        <end position="440"/>
    </location>
</feature>
<feature type="transmembrane region" description="Helical" evidence="9">
    <location>
        <begin position="61"/>
        <end position="82"/>
    </location>
</feature>
<gene>
    <name evidence="13" type="ORF">DFJ67_2790</name>
</gene>
<evidence type="ECO:0000256" key="6">
    <source>
        <dbReference type="ARBA" id="ARBA00022777"/>
    </source>
</evidence>
<keyword evidence="6 13" id="KW-0418">Kinase</keyword>
<feature type="domain" description="Signal transduction histidine kinase subgroup 3 dimerisation and phosphoacceptor" evidence="11">
    <location>
        <begin position="250"/>
        <end position="313"/>
    </location>
</feature>
<dbReference type="Pfam" id="PF07730">
    <property type="entry name" value="HisKA_3"/>
    <property type="match status" value="1"/>
</dbReference>
<organism evidence="13 14">
    <name type="scientific">Asanoa ferruginea</name>
    <dbReference type="NCBI Taxonomy" id="53367"/>
    <lineage>
        <taxon>Bacteria</taxon>
        <taxon>Bacillati</taxon>
        <taxon>Actinomycetota</taxon>
        <taxon>Actinomycetes</taxon>
        <taxon>Micromonosporales</taxon>
        <taxon>Micromonosporaceae</taxon>
        <taxon>Asanoa</taxon>
    </lineage>
</organism>
<dbReference type="InterPro" id="IPR011712">
    <property type="entry name" value="Sig_transdc_His_kin_sub3_dim/P"/>
</dbReference>
<proteinExistence type="predicted"/>
<evidence type="ECO:0000259" key="12">
    <source>
        <dbReference type="Pfam" id="PF13796"/>
    </source>
</evidence>
<dbReference type="Pfam" id="PF13796">
    <property type="entry name" value="Sensor"/>
    <property type="match status" value="1"/>
</dbReference>
<dbReference type="SUPFAM" id="SSF55874">
    <property type="entry name" value="ATPase domain of HSP90 chaperone/DNA topoisomerase II/histidine kinase"/>
    <property type="match status" value="1"/>
</dbReference>
<dbReference type="EMBL" id="QUMQ01000001">
    <property type="protein sequence ID" value="REF96797.1"/>
    <property type="molecule type" value="Genomic_DNA"/>
</dbReference>
<feature type="transmembrane region" description="Helical" evidence="9">
    <location>
        <begin position="188"/>
        <end position="210"/>
    </location>
</feature>
<keyword evidence="8" id="KW-0902">Two-component regulatory system</keyword>
<dbReference type="EC" id="2.7.13.3" evidence="2"/>
<keyword evidence="5" id="KW-0547">Nucleotide-binding</keyword>
<evidence type="ECO:0000256" key="7">
    <source>
        <dbReference type="ARBA" id="ARBA00022840"/>
    </source>
</evidence>
<dbReference type="PANTHER" id="PTHR24421:SF10">
    <property type="entry name" value="NITRATE_NITRITE SENSOR PROTEIN NARQ"/>
    <property type="match status" value="1"/>
</dbReference>
<dbReference type="GO" id="GO:0046983">
    <property type="term" value="F:protein dimerization activity"/>
    <property type="evidence" value="ECO:0007669"/>
    <property type="project" value="InterPro"/>
</dbReference>
<evidence type="ECO:0000256" key="1">
    <source>
        <dbReference type="ARBA" id="ARBA00000085"/>
    </source>
</evidence>
<evidence type="ECO:0000256" key="3">
    <source>
        <dbReference type="ARBA" id="ARBA00022553"/>
    </source>
</evidence>
<dbReference type="InterPro" id="IPR025828">
    <property type="entry name" value="Put_sensor_dom"/>
</dbReference>
<keyword evidence="9" id="KW-0472">Membrane</keyword>